<dbReference type="CDD" id="cd00088">
    <property type="entry name" value="HPT"/>
    <property type="match status" value="1"/>
</dbReference>
<keyword evidence="4" id="KW-1003">Cell membrane</keyword>
<dbReference type="PROSITE" id="PS50110">
    <property type="entry name" value="RESPONSE_REGULATORY"/>
    <property type="match status" value="2"/>
</dbReference>
<dbReference type="SMART" id="SM00388">
    <property type="entry name" value="HisKA"/>
    <property type="match status" value="1"/>
</dbReference>
<dbReference type="SUPFAM" id="SSF47384">
    <property type="entry name" value="Homodimeric domain of signal transducing histidine kinase"/>
    <property type="match status" value="1"/>
</dbReference>
<dbReference type="InterPro" id="IPR011006">
    <property type="entry name" value="CheY-like_superfamily"/>
</dbReference>
<evidence type="ECO:0000256" key="3">
    <source>
        <dbReference type="ARBA" id="ARBA00012438"/>
    </source>
</evidence>
<dbReference type="PROSITE" id="PS50112">
    <property type="entry name" value="PAS"/>
    <property type="match status" value="1"/>
</dbReference>
<evidence type="ECO:0000259" key="16">
    <source>
        <dbReference type="PROSITE" id="PS50109"/>
    </source>
</evidence>
<dbReference type="CDD" id="cd16922">
    <property type="entry name" value="HATPase_EvgS-ArcB-TorS-like"/>
    <property type="match status" value="1"/>
</dbReference>
<evidence type="ECO:0000256" key="4">
    <source>
        <dbReference type="ARBA" id="ARBA00022475"/>
    </source>
</evidence>
<keyword evidence="21" id="KW-1185">Reference proteome</keyword>
<keyword evidence="9 15" id="KW-1133">Transmembrane helix</keyword>
<dbReference type="Gene3D" id="1.20.120.160">
    <property type="entry name" value="HPT domain"/>
    <property type="match status" value="1"/>
</dbReference>
<dbReference type="SMART" id="SM00387">
    <property type="entry name" value="HATPase_c"/>
    <property type="match status" value="1"/>
</dbReference>
<comment type="caution">
    <text evidence="20">The sequence shown here is derived from an EMBL/GenBank/DDBJ whole genome shotgun (WGS) entry which is preliminary data.</text>
</comment>
<dbReference type="Pfam" id="PF00512">
    <property type="entry name" value="HisKA"/>
    <property type="match status" value="1"/>
</dbReference>
<dbReference type="InterPro" id="IPR001610">
    <property type="entry name" value="PAC"/>
</dbReference>
<evidence type="ECO:0000256" key="8">
    <source>
        <dbReference type="ARBA" id="ARBA00022840"/>
    </source>
</evidence>
<gene>
    <name evidence="20" type="ORF">M3P05_11960</name>
</gene>
<evidence type="ECO:0000256" key="13">
    <source>
        <dbReference type="PROSITE-ProRule" id="PRU00169"/>
    </source>
</evidence>
<evidence type="ECO:0000259" key="18">
    <source>
        <dbReference type="PROSITE" id="PS50112"/>
    </source>
</evidence>
<keyword evidence="6 15" id="KW-0812">Transmembrane</keyword>
<dbReference type="Gene3D" id="3.40.50.2300">
    <property type="match status" value="2"/>
</dbReference>
<keyword evidence="7" id="KW-0547">Nucleotide-binding</keyword>
<accession>A0ABT0PH40</accession>
<dbReference type="InterPro" id="IPR003661">
    <property type="entry name" value="HisK_dim/P_dom"/>
</dbReference>
<dbReference type="Pfam" id="PF00989">
    <property type="entry name" value="PAS"/>
    <property type="match status" value="1"/>
</dbReference>
<evidence type="ECO:0000256" key="2">
    <source>
        <dbReference type="ARBA" id="ARBA00004651"/>
    </source>
</evidence>
<dbReference type="CDD" id="cd17546">
    <property type="entry name" value="REC_hyHK_CKI1_RcsC-like"/>
    <property type="match status" value="2"/>
</dbReference>
<dbReference type="InterPro" id="IPR036097">
    <property type="entry name" value="HisK_dim/P_sf"/>
</dbReference>
<evidence type="ECO:0000256" key="14">
    <source>
        <dbReference type="SAM" id="Coils"/>
    </source>
</evidence>
<dbReference type="Gene3D" id="3.30.565.10">
    <property type="entry name" value="Histidine kinase-like ATPase, C-terminal domain"/>
    <property type="match status" value="1"/>
</dbReference>
<dbReference type="SUPFAM" id="SSF55874">
    <property type="entry name" value="ATPase domain of HSP90 chaperone/DNA topoisomerase II/histidine kinase"/>
    <property type="match status" value="1"/>
</dbReference>
<evidence type="ECO:0000256" key="10">
    <source>
        <dbReference type="ARBA" id="ARBA00023012"/>
    </source>
</evidence>
<dbReference type="PROSITE" id="PS50109">
    <property type="entry name" value="HIS_KIN"/>
    <property type="match status" value="1"/>
</dbReference>
<comment type="subcellular location">
    <subcellularLocation>
        <location evidence="2">Cell membrane</location>
        <topology evidence="2">Multi-pass membrane protein</topology>
    </subcellularLocation>
</comment>
<dbReference type="InterPro" id="IPR013767">
    <property type="entry name" value="PAS_fold"/>
</dbReference>
<dbReference type="SUPFAM" id="SSF55785">
    <property type="entry name" value="PYP-like sensor domain (PAS domain)"/>
    <property type="match status" value="1"/>
</dbReference>
<dbReference type="Proteomes" id="UP001203338">
    <property type="component" value="Unassembled WGS sequence"/>
</dbReference>
<dbReference type="PANTHER" id="PTHR45339">
    <property type="entry name" value="HYBRID SIGNAL TRANSDUCTION HISTIDINE KINASE J"/>
    <property type="match status" value="1"/>
</dbReference>
<evidence type="ECO:0000256" key="7">
    <source>
        <dbReference type="ARBA" id="ARBA00022741"/>
    </source>
</evidence>
<dbReference type="Pfam" id="PF01627">
    <property type="entry name" value="Hpt"/>
    <property type="match status" value="1"/>
</dbReference>
<dbReference type="InterPro" id="IPR035965">
    <property type="entry name" value="PAS-like_dom_sf"/>
</dbReference>
<dbReference type="PROSITE" id="PS50894">
    <property type="entry name" value="HPT"/>
    <property type="match status" value="1"/>
</dbReference>
<feature type="modified residue" description="4-aspartylphosphate" evidence="13">
    <location>
        <position position="646"/>
    </location>
</feature>
<evidence type="ECO:0000256" key="9">
    <source>
        <dbReference type="ARBA" id="ARBA00022989"/>
    </source>
</evidence>
<evidence type="ECO:0000256" key="12">
    <source>
        <dbReference type="PROSITE-ProRule" id="PRU00110"/>
    </source>
</evidence>
<dbReference type="EMBL" id="JAMFLX010000015">
    <property type="protein sequence ID" value="MCL6270640.1"/>
    <property type="molecule type" value="Genomic_DNA"/>
</dbReference>
<dbReference type="InterPro" id="IPR036641">
    <property type="entry name" value="HPT_dom_sf"/>
</dbReference>
<keyword evidence="11 15" id="KW-0472">Membrane</keyword>
<sequence length="952" mass="105330">MGSLFLSNTYAQHQEILGLIFTFTVPYFMFMLYLGRQANERLRAANEELDRKVNERTCELAELEQQSRLILTSVGQGLFGLDEQGKVNCINEAALNILDYLEQEVHGCSLLPLLQHRDHTGKLRDPSSLPIIQALLKGEPCTNLIDTFWSRNGRCIPVEYSCRPMVKDGELKGCVVVFSDITERQRMDSELLQAKETAEQASKAKSDFLANMSHEIRTPMNAILGMSQLVLQTGLDRKQRNYIEKVNRSAQSLLGVINDILDFSKIEADKLELEEVPFRLETVLNDMSSIVGLHAEEKGLELLYSLPPNMPDLVGDPLRLGQILLNLGNNAVKFTEEGEVIVSAEIAQKTGDEIELHFSVKDSGIGLNEEQKNKLFQSFSQADSSTTRRYGGTGLGLAICSRLVTMMGGKIWVDSTEGKGSNFQFTIPFGTQAVSEPKEDLHFLRNRRVLVVDDSATAREICSAMFESFGMRVEQTRSGCGALQKILEAEDSSDPFNLVILDWRMPGLDGISTARLLAQQCKNEPPHCILVTAFGQDFASTHGEGSNIHSYLTKPVTASSMMDAVARAFGASRPIATTRKQSSLRMESAIEHLAGAEILLVEDNEINQELALDLLVSNGMTAELAENGQEAIDFLNTRSFDGVLMDCQMPVMDGYKATQLIRQNPQWKDLPILAMTANAMSGDRERVLEAGMNDHIAKPIDFEDMLAKMAHWITPSCPRLKVKGTAEQKSDKWDWCLLVGIDVNAGLAVCQNKSSLLYKLLTRFITNQAGFTDNYLAALRGEDFETAIRLAHTLKGVAGNIGATELSRLAMELQKITEKRSIQTKLVQKARQIEVAMEEVVAGIQALKYQVEKQDIADSQEGASFATPKATPAIEMDALTKELSLLRSQLADDNTEALDTFSPIKADLSELHGNSGLPDSIECSLEAFDMDQALEQLDELLEKLNIAIAIED</sequence>
<evidence type="ECO:0000256" key="5">
    <source>
        <dbReference type="ARBA" id="ARBA00022553"/>
    </source>
</evidence>
<dbReference type="EC" id="2.7.13.3" evidence="3"/>
<dbReference type="InterPro" id="IPR003594">
    <property type="entry name" value="HATPase_dom"/>
</dbReference>
<reference evidence="20 21" key="1">
    <citation type="submission" date="2022-05" db="EMBL/GenBank/DDBJ databases">
        <authorList>
            <person name="Park J.-S."/>
        </authorList>
    </citation>
    <scope>NUCLEOTIDE SEQUENCE [LARGE SCALE GENOMIC DNA]</scope>
    <source>
        <strain evidence="20 21">2012CJ34-2</strain>
    </source>
</reference>
<dbReference type="RefSeq" id="WP_249699896.1">
    <property type="nucleotide sequence ID" value="NZ_JAMFLX010000015.1"/>
</dbReference>
<feature type="modified residue" description="4-aspartylphosphate" evidence="13">
    <location>
        <position position="502"/>
    </location>
</feature>
<dbReference type="InterPro" id="IPR005467">
    <property type="entry name" value="His_kinase_dom"/>
</dbReference>
<comment type="catalytic activity">
    <reaction evidence="1">
        <text>ATP + protein L-histidine = ADP + protein N-phospho-L-histidine.</text>
        <dbReference type="EC" id="2.7.13.3"/>
    </reaction>
</comment>
<dbReference type="InterPro" id="IPR004358">
    <property type="entry name" value="Sig_transdc_His_kin-like_C"/>
</dbReference>
<keyword evidence="8" id="KW-0067">ATP-binding</keyword>
<evidence type="ECO:0000256" key="6">
    <source>
        <dbReference type="ARBA" id="ARBA00022692"/>
    </source>
</evidence>
<dbReference type="Pfam" id="PF02518">
    <property type="entry name" value="HATPase_c"/>
    <property type="match status" value="1"/>
</dbReference>
<dbReference type="InterPro" id="IPR036890">
    <property type="entry name" value="HATPase_C_sf"/>
</dbReference>
<evidence type="ECO:0000256" key="15">
    <source>
        <dbReference type="SAM" id="Phobius"/>
    </source>
</evidence>
<feature type="domain" description="HPt" evidence="19">
    <location>
        <begin position="753"/>
        <end position="850"/>
    </location>
</feature>
<dbReference type="SMART" id="SM00448">
    <property type="entry name" value="REC"/>
    <property type="match status" value="2"/>
</dbReference>
<feature type="domain" description="Response regulatory" evidence="17">
    <location>
        <begin position="597"/>
        <end position="713"/>
    </location>
</feature>
<organism evidence="20 21">
    <name type="scientific">Parendozoicomonas callyspongiae</name>
    <dbReference type="NCBI Taxonomy" id="2942213"/>
    <lineage>
        <taxon>Bacteria</taxon>
        <taxon>Pseudomonadati</taxon>
        <taxon>Pseudomonadota</taxon>
        <taxon>Gammaproteobacteria</taxon>
        <taxon>Oceanospirillales</taxon>
        <taxon>Endozoicomonadaceae</taxon>
        <taxon>Parendozoicomonas</taxon>
    </lineage>
</organism>
<dbReference type="Gene3D" id="1.10.287.130">
    <property type="match status" value="1"/>
</dbReference>
<feature type="domain" description="Response regulatory" evidence="17">
    <location>
        <begin position="448"/>
        <end position="569"/>
    </location>
</feature>
<dbReference type="InterPro" id="IPR008207">
    <property type="entry name" value="Sig_transdc_His_kin_Hpt_dom"/>
</dbReference>
<feature type="domain" description="Histidine kinase" evidence="16">
    <location>
        <begin position="211"/>
        <end position="431"/>
    </location>
</feature>
<evidence type="ECO:0000313" key="20">
    <source>
        <dbReference type="EMBL" id="MCL6270640.1"/>
    </source>
</evidence>
<feature type="coiled-coil region" evidence="14">
    <location>
        <begin position="35"/>
        <end position="66"/>
    </location>
</feature>
<dbReference type="PRINTS" id="PR00344">
    <property type="entry name" value="BCTRLSENSOR"/>
</dbReference>
<dbReference type="InterPro" id="IPR001789">
    <property type="entry name" value="Sig_transdc_resp-reg_receiver"/>
</dbReference>
<dbReference type="SMART" id="SM00086">
    <property type="entry name" value="PAC"/>
    <property type="match status" value="1"/>
</dbReference>
<protein>
    <recommendedName>
        <fullName evidence="3">histidine kinase</fullName>
        <ecNumber evidence="3">2.7.13.3</ecNumber>
    </recommendedName>
</protein>
<evidence type="ECO:0000256" key="11">
    <source>
        <dbReference type="ARBA" id="ARBA00023136"/>
    </source>
</evidence>
<keyword evidence="14" id="KW-0175">Coiled coil</keyword>
<dbReference type="SUPFAM" id="SSF47226">
    <property type="entry name" value="Histidine-containing phosphotransfer domain, HPT domain"/>
    <property type="match status" value="1"/>
</dbReference>
<dbReference type="NCBIfam" id="TIGR00229">
    <property type="entry name" value="sensory_box"/>
    <property type="match status" value="1"/>
</dbReference>
<feature type="modified residue" description="Phosphohistidine" evidence="12">
    <location>
        <position position="792"/>
    </location>
</feature>
<keyword evidence="10" id="KW-0902">Two-component regulatory system</keyword>
<feature type="transmembrane region" description="Helical" evidence="15">
    <location>
        <begin position="16"/>
        <end position="34"/>
    </location>
</feature>
<evidence type="ECO:0000313" key="21">
    <source>
        <dbReference type="Proteomes" id="UP001203338"/>
    </source>
</evidence>
<evidence type="ECO:0000256" key="1">
    <source>
        <dbReference type="ARBA" id="ARBA00000085"/>
    </source>
</evidence>
<keyword evidence="5 13" id="KW-0597">Phosphoprotein</keyword>
<dbReference type="PANTHER" id="PTHR45339:SF1">
    <property type="entry name" value="HYBRID SIGNAL TRANSDUCTION HISTIDINE KINASE J"/>
    <property type="match status" value="1"/>
</dbReference>
<dbReference type="Pfam" id="PF00072">
    <property type="entry name" value="Response_reg"/>
    <property type="match status" value="2"/>
</dbReference>
<dbReference type="CDD" id="cd00082">
    <property type="entry name" value="HisKA"/>
    <property type="match status" value="1"/>
</dbReference>
<dbReference type="InterPro" id="IPR000014">
    <property type="entry name" value="PAS"/>
</dbReference>
<dbReference type="Gene3D" id="3.30.450.20">
    <property type="entry name" value="PAS domain"/>
    <property type="match status" value="1"/>
</dbReference>
<evidence type="ECO:0000259" key="17">
    <source>
        <dbReference type="PROSITE" id="PS50110"/>
    </source>
</evidence>
<dbReference type="SUPFAM" id="SSF52172">
    <property type="entry name" value="CheY-like"/>
    <property type="match status" value="2"/>
</dbReference>
<proteinExistence type="predicted"/>
<dbReference type="CDD" id="cd00130">
    <property type="entry name" value="PAS"/>
    <property type="match status" value="1"/>
</dbReference>
<name>A0ABT0PH40_9GAMM</name>
<evidence type="ECO:0000259" key="19">
    <source>
        <dbReference type="PROSITE" id="PS50894"/>
    </source>
</evidence>
<feature type="domain" description="PAS" evidence="18">
    <location>
        <begin position="63"/>
        <end position="139"/>
    </location>
</feature>